<dbReference type="KEGG" id="ccz:CCALI_02449"/>
<reference evidence="2" key="1">
    <citation type="submission" date="2013-03" db="EMBL/GenBank/DDBJ databases">
        <title>Genome sequence of Chthonomonas calidirosea, the first sequenced genome from the Armatimonadetes phylum (formally candidate division OP10).</title>
        <authorList>
            <person name="Lee K.C.Y."/>
            <person name="Morgan X.C."/>
            <person name="Dunfield P.F."/>
            <person name="Tamas I."/>
            <person name="Houghton K.M."/>
            <person name="Vyssotski M."/>
            <person name="Ryan J.L.J."/>
            <person name="Lagutin K."/>
            <person name="McDonald I.R."/>
            <person name="Stott M.B."/>
        </authorList>
    </citation>
    <scope>NUCLEOTIDE SEQUENCE [LARGE SCALE GENOMIC DNA]</scope>
    <source>
        <strain evidence="2">DSM 23976 / ICMP 18418 / T49</strain>
    </source>
</reference>
<evidence type="ECO:0000313" key="2">
    <source>
        <dbReference type="Proteomes" id="UP000014227"/>
    </source>
</evidence>
<sequence length="56" mass="6306">MLVSLFHQAKNALVWSAGWCATVPNAYFEGEFPHEHFGFDLAEVEMLKVPSILNGR</sequence>
<organism evidence="1 2">
    <name type="scientific">Chthonomonas calidirosea (strain DSM 23976 / ICMP 18418 / T49)</name>
    <dbReference type="NCBI Taxonomy" id="1303518"/>
    <lineage>
        <taxon>Bacteria</taxon>
        <taxon>Bacillati</taxon>
        <taxon>Armatimonadota</taxon>
        <taxon>Chthonomonadia</taxon>
        <taxon>Chthonomonadales</taxon>
        <taxon>Chthonomonadaceae</taxon>
        <taxon>Chthonomonas</taxon>
    </lineage>
</organism>
<proteinExistence type="predicted"/>
<keyword evidence="2" id="KW-1185">Reference proteome</keyword>
<dbReference type="InParanoid" id="S0EWH5"/>
<gene>
    <name evidence="1" type="ORF">CCALI_02449</name>
</gene>
<dbReference type="Proteomes" id="UP000014227">
    <property type="component" value="Chromosome I"/>
</dbReference>
<dbReference type="AlphaFoldDB" id="S0EWH5"/>
<protein>
    <submittedName>
        <fullName evidence="1">Uncharacterized protein</fullName>
    </submittedName>
</protein>
<dbReference type="HOGENOM" id="CLU_3005848_0_0_0"/>
<dbReference type="EMBL" id="HF951689">
    <property type="protein sequence ID" value="CCW36248.1"/>
    <property type="molecule type" value="Genomic_DNA"/>
</dbReference>
<evidence type="ECO:0000313" key="1">
    <source>
        <dbReference type="EMBL" id="CCW36248.1"/>
    </source>
</evidence>
<name>S0EWH5_CHTCT</name>
<accession>S0EWH5</accession>